<keyword evidence="3" id="KW-1185">Reference proteome</keyword>
<feature type="compositionally biased region" description="Low complexity" evidence="1">
    <location>
        <begin position="116"/>
        <end position="131"/>
    </location>
</feature>
<feature type="region of interest" description="Disordered" evidence="1">
    <location>
        <begin position="71"/>
        <end position="164"/>
    </location>
</feature>
<feature type="compositionally biased region" description="Low complexity" evidence="1">
    <location>
        <begin position="17"/>
        <end position="36"/>
    </location>
</feature>
<feature type="compositionally biased region" description="Low complexity" evidence="1">
    <location>
        <begin position="146"/>
        <end position="164"/>
    </location>
</feature>
<evidence type="ECO:0000313" key="3">
    <source>
        <dbReference type="Proteomes" id="UP001430356"/>
    </source>
</evidence>
<accession>A0AAW0EM12</accession>
<dbReference type="AlphaFoldDB" id="A0AAW0EM12"/>
<proteinExistence type="predicted"/>
<evidence type="ECO:0000256" key="1">
    <source>
        <dbReference type="SAM" id="MobiDB-lite"/>
    </source>
</evidence>
<gene>
    <name evidence="2" type="ORF">NESM_000440300</name>
</gene>
<feature type="compositionally biased region" description="Basic and acidic residues" evidence="1">
    <location>
        <begin position="105"/>
        <end position="115"/>
    </location>
</feature>
<reference evidence="2 3" key="1">
    <citation type="journal article" date="2021" name="MBio">
        <title>A New Model Trypanosomatid, Novymonas esmeraldas: Genomic Perception of Its 'Candidatus Pandoraea novymonadis' Endosymbiont.</title>
        <authorList>
            <person name="Zakharova A."/>
            <person name="Saura A."/>
            <person name="Butenko A."/>
            <person name="Podesvova L."/>
            <person name="Warmusova S."/>
            <person name="Kostygov A.Y."/>
            <person name="Nenarokova A."/>
            <person name="Lukes J."/>
            <person name="Opperdoes F.R."/>
            <person name="Yurchenko V."/>
        </authorList>
    </citation>
    <scope>NUCLEOTIDE SEQUENCE [LARGE SCALE GENOMIC DNA]</scope>
    <source>
        <strain evidence="2 3">E262AT.01</strain>
    </source>
</reference>
<feature type="region of interest" description="Disordered" evidence="1">
    <location>
        <begin position="1"/>
        <end position="49"/>
    </location>
</feature>
<dbReference type="EMBL" id="JAECZO010000049">
    <property type="protein sequence ID" value="KAK7195160.1"/>
    <property type="molecule type" value="Genomic_DNA"/>
</dbReference>
<sequence length="164" mass="16324">MPHPGHTSHHQPPAPRFPTLRAAAAAAASPPVLATPLQSRPLQANPSHPLLWNGVATAAAGTGVALAAFSRPHRASSTSVGGRRSASQSSLSTPRSSHISVASPDDGRGQRRSSRDGGATSDSMSPSSTTTAHIVHPPQPAQSRVPPFAAAAAGSPAGAAGKPG</sequence>
<feature type="compositionally biased region" description="Polar residues" evidence="1">
    <location>
        <begin position="37"/>
        <end position="46"/>
    </location>
</feature>
<feature type="compositionally biased region" description="Polar residues" evidence="1">
    <location>
        <begin position="75"/>
        <end position="100"/>
    </location>
</feature>
<evidence type="ECO:0000313" key="2">
    <source>
        <dbReference type="EMBL" id="KAK7195160.1"/>
    </source>
</evidence>
<dbReference type="Proteomes" id="UP001430356">
    <property type="component" value="Unassembled WGS sequence"/>
</dbReference>
<name>A0AAW0EM12_9TRYP</name>
<organism evidence="2 3">
    <name type="scientific">Novymonas esmeraldas</name>
    <dbReference type="NCBI Taxonomy" id="1808958"/>
    <lineage>
        <taxon>Eukaryota</taxon>
        <taxon>Discoba</taxon>
        <taxon>Euglenozoa</taxon>
        <taxon>Kinetoplastea</taxon>
        <taxon>Metakinetoplastina</taxon>
        <taxon>Trypanosomatida</taxon>
        <taxon>Trypanosomatidae</taxon>
        <taxon>Novymonas</taxon>
    </lineage>
</organism>
<comment type="caution">
    <text evidence="2">The sequence shown here is derived from an EMBL/GenBank/DDBJ whole genome shotgun (WGS) entry which is preliminary data.</text>
</comment>
<protein>
    <submittedName>
        <fullName evidence="2">Uncharacterized protein</fullName>
    </submittedName>
</protein>